<evidence type="ECO:0000313" key="1">
    <source>
        <dbReference type="EMBL" id="CAG6495837.1"/>
    </source>
</evidence>
<organism evidence="1">
    <name type="scientific">Culex pipiens</name>
    <name type="common">House mosquito</name>
    <dbReference type="NCBI Taxonomy" id="7175"/>
    <lineage>
        <taxon>Eukaryota</taxon>
        <taxon>Metazoa</taxon>
        <taxon>Ecdysozoa</taxon>
        <taxon>Arthropoda</taxon>
        <taxon>Hexapoda</taxon>
        <taxon>Insecta</taxon>
        <taxon>Pterygota</taxon>
        <taxon>Neoptera</taxon>
        <taxon>Endopterygota</taxon>
        <taxon>Diptera</taxon>
        <taxon>Nematocera</taxon>
        <taxon>Culicoidea</taxon>
        <taxon>Culicidae</taxon>
        <taxon>Culicinae</taxon>
        <taxon>Culicini</taxon>
        <taxon>Culex</taxon>
        <taxon>Culex</taxon>
    </lineage>
</organism>
<accession>A0A8D8G481</accession>
<dbReference type="AlphaFoldDB" id="A0A8D8G481"/>
<name>A0A8D8G481_CULPI</name>
<dbReference type="EMBL" id="HBUE01129822">
    <property type="protein sequence ID" value="CAG6495837.1"/>
    <property type="molecule type" value="Transcribed_RNA"/>
</dbReference>
<reference evidence="1" key="1">
    <citation type="submission" date="2021-05" db="EMBL/GenBank/DDBJ databases">
        <authorList>
            <person name="Alioto T."/>
            <person name="Alioto T."/>
            <person name="Gomez Garrido J."/>
        </authorList>
    </citation>
    <scope>NUCLEOTIDE SEQUENCE</scope>
</reference>
<protein>
    <submittedName>
        <fullName evidence="1">(northern house mosquito) hypothetical protein</fullName>
    </submittedName>
</protein>
<sequence>MIKWPGVRASYESGDAESWHKGREFKHASICVKTVERSSYVSAVFPSTTRRCFFILFTAASQIPPMWGADGVMNVHFTLRSDRYWLTARLNSGDCRCSRMCRSAPTKLVPWSDQISLLIPRRANMRLRAAKNALVDRSETASRCTALVARQTKTAT</sequence>
<proteinExistence type="predicted"/>